<dbReference type="PROSITE" id="PS51729">
    <property type="entry name" value="GNAT_YJDJ"/>
    <property type="match status" value="1"/>
</dbReference>
<feature type="domain" description="N-acetyltransferase" evidence="1">
    <location>
        <begin position="11"/>
        <end position="97"/>
    </location>
</feature>
<name>A0A9D1W6T7_9SPHI</name>
<reference evidence="2" key="2">
    <citation type="submission" date="2021-04" db="EMBL/GenBank/DDBJ databases">
        <authorList>
            <person name="Gilroy R."/>
        </authorList>
    </citation>
    <scope>NUCLEOTIDE SEQUENCE</scope>
    <source>
        <strain evidence="2">1719</strain>
    </source>
</reference>
<dbReference type="Proteomes" id="UP000824156">
    <property type="component" value="Unassembled WGS sequence"/>
</dbReference>
<comment type="caution">
    <text evidence="2">The sequence shown here is derived from an EMBL/GenBank/DDBJ whole genome shotgun (WGS) entry which is preliminary data.</text>
</comment>
<dbReference type="Gene3D" id="3.40.630.30">
    <property type="match status" value="1"/>
</dbReference>
<gene>
    <name evidence="2" type="ORF">H9853_00155</name>
</gene>
<evidence type="ECO:0000259" key="1">
    <source>
        <dbReference type="PROSITE" id="PS51729"/>
    </source>
</evidence>
<organism evidence="2 3">
    <name type="scientific">Candidatus Sphingobacterium stercoripullorum</name>
    <dbReference type="NCBI Taxonomy" id="2838759"/>
    <lineage>
        <taxon>Bacteria</taxon>
        <taxon>Pseudomonadati</taxon>
        <taxon>Bacteroidota</taxon>
        <taxon>Sphingobacteriia</taxon>
        <taxon>Sphingobacteriales</taxon>
        <taxon>Sphingobacteriaceae</taxon>
        <taxon>Sphingobacterium</taxon>
    </lineage>
</organism>
<evidence type="ECO:0000313" key="2">
    <source>
        <dbReference type="EMBL" id="HIX53412.1"/>
    </source>
</evidence>
<dbReference type="EMBL" id="DXEZ01000002">
    <property type="protein sequence ID" value="HIX53412.1"/>
    <property type="molecule type" value="Genomic_DNA"/>
</dbReference>
<dbReference type="Pfam" id="PF14542">
    <property type="entry name" value="Acetyltransf_CG"/>
    <property type="match status" value="1"/>
</dbReference>
<reference evidence="2" key="1">
    <citation type="journal article" date="2021" name="PeerJ">
        <title>Extensive microbial diversity within the chicken gut microbiome revealed by metagenomics and culture.</title>
        <authorList>
            <person name="Gilroy R."/>
            <person name="Ravi A."/>
            <person name="Getino M."/>
            <person name="Pursley I."/>
            <person name="Horton D.L."/>
            <person name="Alikhan N.F."/>
            <person name="Baker D."/>
            <person name="Gharbi K."/>
            <person name="Hall N."/>
            <person name="Watson M."/>
            <person name="Adriaenssens E.M."/>
            <person name="Foster-Nyarko E."/>
            <person name="Jarju S."/>
            <person name="Secka A."/>
            <person name="Antonio M."/>
            <person name="Oren A."/>
            <person name="Chaudhuri R.R."/>
            <person name="La Ragione R."/>
            <person name="Hildebrand F."/>
            <person name="Pallen M.J."/>
        </authorList>
    </citation>
    <scope>NUCLEOTIDE SEQUENCE</scope>
    <source>
        <strain evidence="2">1719</strain>
    </source>
</reference>
<sequence length="101" mass="11287">MIRELQAIGIVLNEEQNRFELPVGGHTAHLDFVKRGNDSIELLAITLPEPLANPNVLTALIEKTLRILAKQDTAVSVQCPQVKDYLEKNPTWTEKVNILTS</sequence>
<protein>
    <submittedName>
        <fullName evidence="2">N-acetyltransferase</fullName>
    </submittedName>
</protein>
<dbReference type="AlphaFoldDB" id="A0A9D1W6T7"/>
<dbReference type="InterPro" id="IPR031165">
    <property type="entry name" value="GNAT_YJDJ"/>
</dbReference>
<dbReference type="InterPro" id="IPR016181">
    <property type="entry name" value="Acyl_CoA_acyltransferase"/>
</dbReference>
<dbReference type="SUPFAM" id="SSF55729">
    <property type="entry name" value="Acyl-CoA N-acyltransferases (Nat)"/>
    <property type="match status" value="1"/>
</dbReference>
<evidence type="ECO:0000313" key="3">
    <source>
        <dbReference type="Proteomes" id="UP000824156"/>
    </source>
</evidence>
<proteinExistence type="predicted"/>
<accession>A0A9D1W6T7</accession>